<keyword evidence="2" id="KW-0812">Transmembrane</keyword>
<accession>A0A840PSH7</accession>
<comment type="caution">
    <text evidence="4">The sequence shown here is derived from an EMBL/GenBank/DDBJ whole genome shotgun (WGS) entry which is preliminary data.</text>
</comment>
<keyword evidence="2" id="KW-0472">Membrane</keyword>
<dbReference type="RefSeq" id="WP_168411763.1">
    <property type="nucleotide sequence ID" value="NZ_JAAXPW010000001.1"/>
</dbReference>
<dbReference type="PROSITE" id="PS51782">
    <property type="entry name" value="LYSM"/>
    <property type="match status" value="1"/>
</dbReference>
<dbReference type="SMART" id="SM00257">
    <property type="entry name" value="LysM"/>
    <property type="match status" value="1"/>
</dbReference>
<feature type="region of interest" description="Disordered" evidence="1">
    <location>
        <begin position="87"/>
        <end position="168"/>
    </location>
</feature>
<keyword evidence="5" id="KW-1185">Reference proteome</keyword>
<feature type="region of interest" description="Disordered" evidence="1">
    <location>
        <begin position="1"/>
        <end position="40"/>
    </location>
</feature>
<gene>
    <name evidence="4" type="ORF">HNR36_000083</name>
</gene>
<dbReference type="InterPro" id="IPR018392">
    <property type="entry name" value="LysM"/>
</dbReference>
<dbReference type="SUPFAM" id="SSF54106">
    <property type="entry name" value="LysM domain"/>
    <property type="match status" value="1"/>
</dbReference>
<sequence>MSKNDYRKKIEEHRQSIEIKDSNTRLSRSERRRKKKKSKETPLLTTLTVILIGIPLAILIYVWGFWNPGDNEEVAVNKDENLIEVQRNNAVAASNKDEKDKADENKEKESSSEATEKEVKKDSEAKSSEKEPITDSSHKQTEKDDSSKKNENSPPQQHEKQKENVKVHTVSANENLFRIAKQYYSDPMSGVEKIKAANNLSSDIISPGQSLVIPE</sequence>
<reference evidence="4 5" key="1">
    <citation type="submission" date="2020-08" db="EMBL/GenBank/DDBJ databases">
        <title>Genomic Encyclopedia of Type Strains, Phase IV (KMG-IV): sequencing the most valuable type-strain genomes for metagenomic binning, comparative biology and taxonomic classification.</title>
        <authorList>
            <person name="Goeker M."/>
        </authorList>
    </citation>
    <scope>NUCLEOTIDE SEQUENCE [LARGE SCALE GENOMIC DNA]</scope>
    <source>
        <strain evidence="4 5">DSM 10633</strain>
    </source>
</reference>
<feature type="compositionally biased region" description="Basic and acidic residues" evidence="1">
    <location>
        <begin position="95"/>
        <end position="166"/>
    </location>
</feature>
<dbReference type="Pfam" id="PF01476">
    <property type="entry name" value="LysM"/>
    <property type="match status" value="1"/>
</dbReference>
<feature type="domain" description="LysM" evidence="3">
    <location>
        <begin position="166"/>
        <end position="213"/>
    </location>
</feature>
<evidence type="ECO:0000256" key="1">
    <source>
        <dbReference type="SAM" id="MobiDB-lite"/>
    </source>
</evidence>
<name>A0A840PSH7_URETH</name>
<feature type="compositionally biased region" description="Basic and acidic residues" evidence="1">
    <location>
        <begin position="1"/>
        <end position="29"/>
    </location>
</feature>
<evidence type="ECO:0000313" key="4">
    <source>
        <dbReference type="EMBL" id="MBB5147702.1"/>
    </source>
</evidence>
<proteinExistence type="predicted"/>
<feature type="transmembrane region" description="Helical" evidence="2">
    <location>
        <begin position="41"/>
        <end position="66"/>
    </location>
</feature>
<dbReference type="InterPro" id="IPR036779">
    <property type="entry name" value="LysM_dom_sf"/>
</dbReference>
<protein>
    <submittedName>
        <fullName evidence="4">LysM repeat protein</fullName>
    </submittedName>
</protein>
<dbReference type="CDD" id="cd00118">
    <property type="entry name" value="LysM"/>
    <property type="match status" value="1"/>
</dbReference>
<evidence type="ECO:0000313" key="5">
    <source>
        <dbReference type="Proteomes" id="UP000557217"/>
    </source>
</evidence>
<keyword evidence="2" id="KW-1133">Transmembrane helix</keyword>
<dbReference type="EMBL" id="JACHGZ010000001">
    <property type="protein sequence ID" value="MBB5147702.1"/>
    <property type="molecule type" value="Genomic_DNA"/>
</dbReference>
<dbReference type="Proteomes" id="UP000557217">
    <property type="component" value="Unassembled WGS sequence"/>
</dbReference>
<dbReference type="AlphaFoldDB" id="A0A840PSH7"/>
<dbReference type="Gene3D" id="3.10.350.10">
    <property type="entry name" value="LysM domain"/>
    <property type="match status" value="1"/>
</dbReference>
<evidence type="ECO:0000256" key="2">
    <source>
        <dbReference type="SAM" id="Phobius"/>
    </source>
</evidence>
<organism evidence="4 5">
    <name type="scientific">Ureibacillus thermosphaericus</name>
    <dbReference type="NCBI Taxonomy" id="51173"/>
    <lineage>
        <taxon>Bacteria</taxon>
        <taxon>Bacillati</taxon>
        <taxon>Bacillota</taxon>
        <taxon>Bacilli</taxon>
        <taxon>Bacillales</taxon>
        <taxon>Caryophanaceae</taxon>
        <taxon>Ureibacillus</taxon>
    </lineage>
</organism>
<evidence type="ECO:0000259" key="3">
    <source>
        <dbReference type="PROSITE" id="PS51782"/>
    </source>
</evidence>